<proteinExistence type="predicted"/>
<dbReference type="Proteomes" id="UP000198999">
    <property type="component" value="Unassembled WGS sequence"/>
</dbReference>
<dbReference type="Gene3D" id="3.30.565.40">
    <property type="entry name" value="Fervidobacterium nodosum Rt17-B1 like"/>
    <property type="match status" value="1"/>
</dbReference>
<feature type="domain" description="Deacetylase PdaC" evidence="2">
    <location>
        <begin position="27"/>
        <end position="134"/>
    </location>
</feature>
<keyword evidence="4" id="KW-1185">Reference proteome</keyword>
<evidence type="ECO:0008006" key="5">
    <source>
        <dbReference type="Google" id="ProtNLM"/>
    </source>
</evidence>
<reference evidence="3 4" key="1">
    <citation type="submission" date="2016-10" db="EMBL/GenBank/DDBJ databases">
        <authorList>
            <person name="de Groot N.N."/>
        </authorList>
    </citation>
    <scope>NUCLEOTIDE SEQUENCE [LARGE SCALE GENOMIC DNA]</scope>
    <source>
        <strain evidence="3 4">DSM 21035</strain>
    </source>
</reference>
<accession>A0A1H9APC9</accession>
<name>A0A1H9APC9_9FLAO</name>
<dbReference type="InterPro" id="IPR037126">
    <property type="entry name" value="PdaC/RsiV-like_sf"/>
</dbReference>
<dbReference type="EMBL" id="FOFN01000001">
    <property type="protein sequence ID" value="SEP78624.1"/>
    <property type="molecule type" value="Genomic_DNA"/>
</dbReference>
<dbReference type="Pfam" id="PF11738">
    <property type="entry name" value="DUF3298"/>
    <property type="match status" value="1"/>
</dbReference>
<feature type="domain" description="DUF3298" evidence="1">
    <location>
        <begin position="172"/>
        <end position="222"/>
    </location>
</feature>
<organism evidence="3 4">
    <name type="scientific">Hyunsoonleella jejuensis</name>
    <dbReference type="NCBI Taxonomy" id="419940"/>
    <lineage>
        <taxon>Bacteria</taxon>
        <taxon>Pseudomonadati</taxon>
        <taxon>Bacteroidota</taxon>
        <taxon>Flavobacteriia</taxon>
        <taxon>Flavobacteriales</taxon>
        <taxon>Flavobacteriaceae</taxon>
    </lineage>
</organism>
<dbReference type="AlphaFoldDB" id="A0A1H9APC9"/>
<gene>
    <name evidence="3" type="ORF">SAMN05421824_0311</name>
</gene>
<sequence>MLSIILLVLSCKKEVGKLSFSEVEITTKNNSIVEVFIPKALGNTRIGKSINLNVENYVASLLTIGELEVSDESLSITTQIDAFNTEYRNFKKDFPEIPQYWDAQIDGEVSFQSAEIISIAITAYLNTGGAHGNTTISFLNFDAATGKEISKEKLFTDMESFKTIAKLYFDEEITDKSILFEPDNFELPVNIGFSEDGVILLYNAYEIAPYATGIIEFKIPFEKVNDYLVFNSL</sequence>
<evidence type="ECO:0000313" key="4">
    <source>
        <dbReference type="Proteomes" id="UP000198999"/>
    </source>
</evidence>
<protein>
    <recommendedName>
        <fullName evidence="5">DUF3298 domain-containing protein</fullName>
    </recommendedName>
</protein>
<evidence type="ECO:0000259" key="2">
    <source>
        <dbReference type="Pfam" id="PF13739"/>
    </source>
</evidence>
<dbReference type="Pfam" id="PF13739">
    <property type="entry name" value="PdaC"/>
    <property type="match status" value="1"/>
</dbReference>
<dbReference type="InterPro" id="IPR021729">
    <property type="entry name" value="DUF3298"/>
</dbReference>
<dbReference type="RefSeq" id="WP_245738125.1">
    <property type="nucleotide sequence ID" value="NZ_FOFN01000001.1"/>
</dbReference>
<dbReference type="InterPro" id="IPR025303">
    <property type="entry name" value="PdaC"/>
</dbReference>
<dbReference type="Gene3D" id="3.90.640.20">
    <property type="entry name" value="Heat-shock cognate protein, ATPase"/>
    <property type="match status" value="1"/>
</dbReference>
<dbReference type="STRING" id="419940.SAMN05421824_0311"/>
<evidence type="ECO:0000313" key="3">
    <source>
        <dbReference type="EMBL" id="SEP78624.1"/>
    </source>
</evidence>
<evidence type="ECO:0000259" key="1">
    <source>
        <dbReference type="Pfam" id="PF11738"/>
    </source>
</evidence>